<dbReference type="PANTHER" id="PTHR47843:SF5">
    <property type="entry name" value="BTB_POZ DOMAIN PROTEIN"/>
    <property type="match status" value="1"/>
</dbReference>
<accession>A0A9Q9EN23</accession>
<evidence type="ECO:0000313" key="2">
    <source>
        <dbReference type="EMBL" id="USW56640.1"/>
    </source>
</evidence>
<dbReference type="SUPFAM" id="SSF54695">
    <property type="entry name" value="POZ domain"/>
    <property type="match status" value="1"/>
</dbReference>
<evidence type="ECO:0000313" key="3">
    <source>
        <dbReference type="Proteomes" id="UP001056384"/>
    </source>
</evidence>
<dbReference type="Pfam" id="PF00651">
    <property type="entry name" value="BTB"/>
    <property type="match status" value="1"/>
</dbReference>
<dbReference type="CDD" id="cd18186">
    <property type="entry name" value="BTB_POZ_ZBTB_KLHL-like"/>
    <property type="match status" value="1"/>
</dbReference>
<protein>
    <submittedName>
        <fullName evidence="2">BTB/POZ domain-containing protein</fullName>
    </submittedName>
</protein>
<dbReference type="InterPro" id="IPR011333">
    <property type="entry name" value="SKP1/BTB/POZ_sf"/>
</dbReference>
<dbReference type="SMART" id="SM00225">
    <property type="entry name" value="BTB"/>
    <property type="match status" value="1"/>
</dbReference>
<sequence length="329" mass="37488">MPARDWFSSNAKDILGWMLRPQHHHRKQSKAVMAEPEGLADGSRLSTGNFVLHEKSCDAFLGVFTTGEWSDLTIIAGGREFKVHRSVVCHGSPFLQAACSRDWQARTGVVRLPEDETTVHLLLSHLYGADLKHPSEYSEVQRLLAARVAADKGLRALETGKRRSPESSSYQRIKRPWMSWSDFYGRLEGKDGDDLADTSIATLVYALIVSHKYRLKDLRALLRRYFVSDLDGWGTDAIVELAVYCYCSDRRELVGPKILHAVLDALALEAVELVALDEYWQVITACPDLLRDVFDRMAFRCSDRGARWRYERGVPDYLQFYQEDDTIWG</sequence>
<proteinExistence type="predicted"/>
<dbReference type="PANTHER" id="PTHR47843">
    <property type="entry name" value="BTB DOMAIN-CONTAINING PROTEIN-RELATED"/>
    <property type="match status" value="1"/>
</dbReference>
<gene>
    <name evidence="2" type="ORF">Slin15195_G099590</name>
</gene>
<dbReference type="Gene3D" id="3.30.710.10">
    <property type="entry name" value="Potassium Channel Kv1.1, Chain A"/>
    <property type="match status" value="1"/>
</dbReference>
<organism evidence="2 3">
    <name type="scientific">Septoria linicola</name>
    <dbReference type="NCBI Taxonomy" id="215465"/>
    <lineage>
        <taxon>Eukaryota</taxon>
        <taxon>Fungi</taxon>
        <taxon>Dikarya</taxon>
        <taxon>Ascomycota</taxon>
        <taxon>Pezizomycotina</taxon>
        <taxon>Dothideomycetes</taxon>
        <taxon>Dothideomycetidae</taxon>
        <taxon>Mycosphaerellales</taxon>
        <taxon>Mycosphaerellaceae</taxon>
        <taxon>Septoria</taxon>
    </lineage>
</organism>
<reference evidence="2" key="1">
    <citation type="submission" date="2022-06" db="EMBL/GenBank/DDBJ databases">
        <title>Complete genome sequences of two strains of the flax pathogen Septoria linicola.</title>
        <authorList>
            <person name="Lapalu N."/>
            <person name="Simon A."/>
            <person name="Demenou B."/>
            <person name="Paumier D."/>
            <person name="Guillot M.-P."/>
            <person name="Gout L."/>
            <person name="Valade R."/>
        </authorList>
    </citation>
    <scope>NUCLEOTIDE SEQUENCE</scope>
    <source>
        <strain evidence="2">SE15195</strain>
    </source>
</reference>
<dbReference type="Proteomes" id="UP001056384">
    <property type="component" value="Chromosome 8"/>
</dbReference>
<feature type="domain" description="BTB" evidence="1">
    <location>
        <begin position="70"/>
        <end position="135"/>
    </location>
</feature>
<dbReference type="PROSITE" id="PS50097">
    <property type="entry name" value="BTB"/>
    <property type="match status" value="1"/>
</dbReference>
<dbReference type="InterPro" id="IPR000210">
    <property type="entry name" value="BTB/POZ_dom"/>
</dbReference>
<name>A0A9Q9EN23_9PEZI</name>
<dbReference type="OrthoDB" id="6359816at2759"/>
<dbReference type="EMBL" id="CP099425">
    <property type="protein sequence ID" value="USW56640.1"/>
    <property type="molecule type" value="Genomic_DNA"/>
</dbReference>
<keyword evidence="3" id="KW-1185">Reference proteome</keyword>
<dbReference type="AlphaFoldDB" id="A0A9Q9EN23"/>
<evidence type="ECO:0000259" key="1">
    <source>
        <dbReference type="PROSITE" id="PS50097"/>
    </source>
</evidence>